<dbReference type="InterPro" id="IPR013517">
    <property type="entry name" value="FG-GAP"/>
</dbReference>
<evidence type="ECO:0000256" key="2">
    <source>
        <dbReference type="ARBA" id="ARBA00022723"/>
    </source>
</evidence>
<evidence type="ECO:0000313" key="7">
    <source>
        <dbReference type="EMBL" id="MDU0809319.1"/>
    </source>
</evidence>
<evidence type="ECO:0000256" key="1">
    <source>
        <dbReference type="ARBA" id="ARBA00022617"/>
    </source>
</evidence>
<evidence type="ECO:0000256" key="5">
    <source>
        <dbReference type="PROSITE-ProRule" id="PRU00433"/>
    </source>
</evidence>
<dbReference type="Proteomes" id="UP001249959">
    <property type="component" value="Unassembled WGS sequence"/>
</dbReference>
<dbReference type="Gene3D" id="2.130.10.130">
    <property type="entry name" value="Integrin alpha, N-terminal"/>
    <property type="match status" value="1"/>
</dbReference>
<keyword evidence="8" id="KW-1185">Reference proteome</keyword>
<gene>
    <name evidence="7" type="ORF">PQG45_09755</name>
</gene>
<dbReference type="PANTHER" id="PTHR44103:SF1">
    <property type="entry name" value="PROPROTEIN CONVERTASE P"/>
    <property type="match status" value="1"/>
</dbReference>
<dbReference type="RefSeq" id="WP_316070785.1">
    <property type="nucleotide sequence ID" value="NZ_JAVNWW010000005.1"/>
</dbReference>
<protein>
    <submittedName>
        <fullName evidence="7">FG-GAP-like repeat-containing protein</fullName>
    </submittedName>
</protein>
<keyword evidence="1 5" id="KW-0349">Heme</keyword>
<dbReference type="Pfam" id="PF13517">
    <property type="entry name" value="FG-GAP_3"/>
    <property type="match status" value="3"/>
</dbReference>
<dbReference type="PANTHER" id="PTHR44103">
    <property type="entry name" value="PROPROTEIN CONVERTASE P"/>
    <property type="match status" value="1"/>
</dbReference>
<sequence>MRKILGLLLFLGIAVASCKRDVKEGEQLAKQYCASCHMLPSPALLPQNVWKYSTLPYMGIMLGVSHEIDQLEKPLSDYAIMRPASQMIPDEDWEKIKEYYLTEAPKELAMPAYPALPEENELFAIEDLAVSKANATIPNFTAVRIDALKHQIVAGDQSNRVIWVLDATGKPKQQLENQDALTYIEPWKGQYLFTFIGTTTQANPDVNGSIKAYTSGEPNMLIKGLNRPIELKARDLDGDGQDELISSEFGFMQGGMSVWKKKGTNWTKKTLNPQTGATHVYVRDFNGDGRLDIVTLFAQGDERIMLYTNKGGLNFEETRLLRFPSIYGTSSFDMGDVDGDGDLDIVCTAGDNADFSTILKPYHGVYVYTNQGNMTFKQQAFYPQNGATKVMLADLDADGDQDIISIALFPDVANRPAEGLIYFENTGKAFNQRSIPVNHLGRWSVMDIADIEGDGDLDVVLGSHAVAKFPAGGFDPAWKTAKGILILRNKKR</sequence>
<proteinExistence type="predicted"/>
<accession>A0ABU3TU34</accession>
<evidence type="ECO:0000256" key="4">
    <source>
        <dbReference type="ARBA" id="ARBA00023004"/>
    </source>
</evidence>
<reference evidence="7 8" key="1">
    <citation type="submission" date="2023-09" db="EMBL/GenBank/DDBJ databases">
        <title>Aquirufa genomes.</title>
        <authorList>
            <person name="Pitt A."/>
        </authorList>
    </citation>
    <scope>NUCLEOTIDE SEQUENCE [LARGE SCALE GENOMIC DNA]</scope>
    <source>
        <strain evidence="7 8">LEOWEIH-7C</strain>
    </source>
</reference>
<evidence type="ECO:0000259" key="6">
    <source>
        <dbReference type="PROSITE" id="PS51007"/>
    </source>
</evidence>
<keyword evidence="2 5" id="KW-0479">Metal-binding</keyword>
<name>A0ABU3TU34_9BACT</name>
<evidence type="ECO:0000256" key="3">
    <source>
        <dbReference type="ARBA" id="ARBA00022729"/>
    </source>
</evidence>
<dbReference type="InterPro" id="IPR028994">
    <property type="entry name" value="Integrin_alpha_N"/>
</dbReference>
<comment type="caution">
    <text evidence="7">The sequence shown here is derived from an EMBL/GenBank/DDBJ whole genome shotgun (WGS) entry which is preliminary data.</text>
</comment>
<organism evidence="7 8">
    <name type="scientific">Aquirufa regiilacus</name>
    <dbReference type="NCBI Taxonomy" id="3024868"/>
    <lineage>
        <taxon>Bacteria</taxon>
        <taxon>Pseudomonadati</taxon>
        <taxon>Bacteroidota</taxon>
        <taxon>Cytophagia</taxon>
        <taxon>Cytophagales</taxon>
        <taxon>Flectobacillaceae</taxon>
        <taxon>Aquirufa</taxon>
    </lineage>
</organism>
<dbReference type="InterPro" id="IPR036909">
    <property type="entry name" value="Cyt_c-like_dom_sf"/>
</dbReference>
<dbReference type="SUPFAM" id="SSF46626">
    <property type="entry name" value="Cytochrome c"/>
    <property type="match status" value="1"/>
</dbReference>
<keyword evidence="3" id="KW-0732">Signal</keyword>
<dbReference type="InterPro" id="IPR009056">
    <property type="entry name" value="Cyt_c-like_dom"/>
</dbReference>
<evidence type="ECO:0000313" key="8">
    <source>
        <dbReference type="Proteomes" id="UP001249959"/>
    </source>
</evidence>
<dbReference type="EMBL" id="JAVNWW010000005">
    <property type="protein sequence ID" value="MDU0809319.1"/>
    <property type="molecule type" value="Genomic_DNA"/>
</dbReference>
<keyword evidence="4 5" id="KW-0408">Iron</keyword>
<feature type="domain" description="Cytochrome c" evidence="6">
    <location>
        <begin position="20"/>
        <end position="104"/>
    </location>
</feature>
<dbReference type="PROSITE" id="PS51007">
    <property type="entry name" value="CYTC"/>
    <property type="match status" value="1"/>
</dbReference>
<dbReference type="PROSITE" id="PS51257">
    <property type="entry name" value="PROKAR_LIPOPROTEIN"/>
    <property type="match status" value="1"/>
</dbReference>
<dbReference type="SUPFAM" id="SSF69318">
    <property type="entry name" value="Integrin alpha N-terminal domain"/>
    <property type="match status" value="1"/>
</dbReference>